<evidence type="ECO:0000256" key="3">
    <source>
        <dbReference type="ARBA" id="ARBA00022603"/>
    </source>
</evidence>
<dbReference type="GO" id="GO:0009307">
    <property type="term" value="P:DNA restriction-modification system"/>
    <property type="evidence" value="ECO:0007669"/>
    <property type="project" value="InterPro"/>
</dbReference>
<reference evidence="7 8" key="1">
    <citation type="submission" date="2019-07" db="EMBL/GenBank/DDBJ databases">
        <authorList>
            <person name="Kim J."/>
        </authorList>
    </citation>
    <scope>NUCLEOTIDE SEQUENCE [LARGE SCALE GENOMIC DNA]</scope>
    <source>
        <strain evidence="7 8">N4</strain>
    </source>
</reference>
<evidence type="ECO:0000256" key="2">
    <source>
        <dbReference type="ARBA" id="ARBA00011900"/>
    </source>
</evidence>
<keyword evidence="4" id="KW-0808">Transferase</keyword>
<sequence>MDHSDEGFWCDHCDGFTYYSGTQHHRFTLILEEKGQAVTPVPSVPIKLKKQLSPLRYPGGKSKFIPVLYHKLQEGKYKTLVSPYTGGGSAELALLEAGVIDKLILNDKDVGIYALFWVIKHMPEELVKRIRSCKPTHRMYFDAQQVVKADYVGCTLIEAAWITLLVNRLAFSGIYYANPLGGRHGAKEELLSRWNPEQLCSRIETIHHLADRYEILNQDACELIEEEYWRPTTTIFIDPPYVAKGKSLYRHYYDESEHYRLQLLLDSLHSGTPGADIILTYDNAPLIERIYQYPSIEKLCRVYSI</sequence>
<dbReference type="OrthoDB" id="9805629at2"/>
<dbReference type="Gene3D" id="1.10.1020.10">
    <property type="entry name" value="Adenine-specific Methyltransferase, Domain 2"/>
    <property type="match status" value="1"/>
</dbReference>
<dbReference type="GO" id="GO:0006298">
    <property type="term" value="P:mismatch repair"/>
    <property type="evidence" value="ECO:0007669"/>
    <property type="project" value="TreeGrafter"/>
</dbReference>
<evidence type="ECO:0000313" key="8">
    <source>
        <dbReference type="Proteomes" id="UP000318102"/>
    </source>
</evidence>
<protein>
    <recommendedName>
        <fullName evidence="2">site-specific DNA-methyltransferase (adenine-specific)</fullName>
        <ecNumber evidence="2">2.1.1.72</ecNumber>
    </recommendedName>
</protein>
<accession>A0A559IDC9</accession>
<dbReference type="InterPro" id="IPR023095">
    <property type="entry name" value="Ade_MeTrfase_dom_2"/>
</dbReference>
<keyword evidence="8" id="KW-1185">Reference proteome</keyword>
<evidence type="ECO:0000256" key="4">
    <source>
        <dbReference type="ARBA" id="ARBA00022679"/>
    </source>
</evidence>
<dbReference type="EMBL" id="VNJK01000007">
    <property type="protein sequence ID" value="TVX85655.1"/>
    <property type="molecule type" value="Genomic_DNA"/>
</dbReference>
<name>A0A559IDC9_9BACL</name>
<evidence type="ECO:0000256" key="6">
    <source>
        <dbReference type="ARBA" id="ARBA00047942"/>
    </source>
</evidence>
<dbReference type="InterPro" id="IPR012327">
    <property type="entry name" value="MeTrfase_D12"/>
</dbReference>
<dbReference type="GO" id="GO:0009007">
    <property type="term" value="F:site-specific DNA-methyltransferase (adenine-specific) activity"/>
    <property type="evidence" value="ECO:0007669"/>
    <property type="project" value="UniProtKB-EC"/>
</dbReference>
<comment type="caution">
    <text evidence="7">The sequence shown here is derived from an EMBL/GenBank/DDBJ whole genome shotgun (WGS) entry which is preliminary data.</text>
</comment>
<dbReference type="SUPFAM" id="SSF53335">
    <property type="entry name" value="S-adenosyl-L-methionine-dependent methyltransferases"/>
    <property type="match status" value="1"/>
</dbReference>
<evidence type="ECO:0000256" key="1">
    <source>
        <dbReference type="ARBA" id="ARBA00006594"/>
    </source>
</evidence>
<gene>
    <name evidence="7" type="ORF">FPZ44_25150</name>
</gene>
<dbReference type="GO" id="GO:1904047">
    <property type="term" value="F:S-adenosyl-L-methionine binding"/>
    <property type="evidence" value="ECO:0007669"/>
    <property type="project" value="TreeGrafter"/>
</dbReference>
<evidence type="ECO:0000313" key="7">
    <source>
        <dbReference type="EMBL" id="TVX85655.1"/>
    </source>
</evidence>
<dbReference type="PANTHER" id="PTHR30481:SF2">
    <property type="entry name" value="SITE-SPECIFIC DNA-METHYLTRANSFERASE (ADENINE-SPECIFIC)"/>
    <property type="match status" value="1"/>
</dbReference>
<dbReference type="EC" id="2.1.1.72" evidence="2"/>
<dbReference type="PANTHER" id="PTHR30481">
    <property type="entry name" value="DNA ADENINE METHYLASE"/>
    <property type="match status" value="1"/>
</dbReference>
<dbReference type="GO" id="GO:0043565">
    <property type="term" value="F:sequence-specific DNA binding"/>
    <property type="evidence" value="ECO:0007669"/>
    <property type="project" value="TreeGrafter"/>
</dbReference>
<keyword evidence="3 7" id="KW-0489">Methyltransferase</keyword>
<organism evidence="7 8">
    <name type="scientific">Paenibacillus agilis</name>
    <dbReference type="NCBI Taxonomy" id="3020863"/>
    <lineage>
        <taxon>Bacteria</taxon>
        <taxon>Bacillati</taxon>
        <taxon>Bacillota</taxon>
        <taxon>Bacilli</taxon>
        <taxon>Bacillales</taxon>
        <taxon>Paenibacillaceae</taxon>
        <taxon>Paenibacillus</taxon>
    </lineage>
</organism>
<dbReference type="GO" id="GO:0032259">
    <property type="term" value="P:methylation"/>
    <property type="evidence" value="ECO:0007669"/>
    <property type="project" value="UniProtKB-KW"/>
</dbReference>
<dbReference type="Proteomes" id="UP000318102">
    <property type="component" value="Unassembled WGS sequence"/>
</dbReference>
<dbReference type="InterPro" id="IPR029063">
    <property type="entry name" value="SAM-dependent_MTases_sf"/>
</dbReference>
<comment type="catalytic activity">
    <reaction evidence="6">
        <text>a 2'-deoxyadenosine in DNA + S-adenosyl-L-methionine = an N(6)-methyl-2'-deoxyadenosine in DNA + S-adenosyl-L-homocysteine + H(+)</text>
        <dbReference type="Rhea" id="RHEA:15197"/>
        <dbReference type="Rhea" id="RHEA-COMP:12418"/>
        <dbReference type="Rhea" id="RHEA-COMP:12419"/>
        <dbReference type="ChEBI" id="CHEBI:15378"/>
        <dbReference type="ChEBI" id="CHEBI:57856"/>
        <dbReference type="ChEBI" id="CHEBI:59789"/>
        <dbReference type="ChEBI" id="CHEBI:90615"/>
        <dbReference type="ChEBI" id="CHEBI:90616"/>
        <dbReference type="EC" id="2.1.1.72"/>
    </reaction>
</comment>
<proteinExistence type="inferred from homology"/>
<dbReference type="Pfam" id="PF02086">
    <property type="entry name" value="MethyltransfD12"/>
    <property type="match status" value="1"/>
</dbReference>
<evidence type="ECO:0000256" key="5">
    <source>
        <dbReference type="ARBA" id="ARBA00022691"/>
    </source>
</evidence>
<dbReference type="Gene3D" id="3.40.50.150">
    <property type="entry name" value="Vaccinia Virus protein VP39"/>
    <property type="match status" value="1"/>
</dbReference>
<keyword evidence="5" id="KW-0949">S-adenosyl-L-methionine</keyword>
<comment type="similarity">
    <text evidence="1">Belongs to the N(4)/N(6)-methyltransferase family.</text>
</comment>
<dbReference type="AlphaFoldDB" id="A0A559IDC9"/>
<dbReference type="PRINTS" id="PR00505">
    <property type="entry name" value="D12N6MTFRASE"/>
</dbReference>